<gene>
    <name evidence="1" type="ORF">BACCIP111895_01237</name>
</gene>
<evidence type="ECO:0000313" key="2">
    <source>
        <dbReference type="Proteomes" id="UP000838308"/>
    </source>
</evidence>
<dbReference type="Proteomes" id="UP000838308">
    <property type="component" value="Unassembled WGS sequence"/>
</dbReference>
<name>A0ABN8KKY5_9BACI</name>
<dbReference type="RefSeq" id="WP_248734416.1">
    <property type="nucleotide sequence ID" value="NZ_CALBWS010000005.1"/>
</dbReference>
<comment type="caution">
    <text evidence="1">The sequence shown here is derived from an EMBL/GenBank/DDBJ whole genome shotgun (WGS) entry which is preliminary data.</text>
</comment>
<sequence>MHLLEKNHEEKNDKHLIREIQRDINTLTAALLLTGQITIKGTFVTTKSFRLSLGGPLTGTQRLEGINGNKTATILLDLIDIILAILLIKGAIVVEGIFIGSREFTLNVSGPIFGVPFPEPSLPSLIEDYHRYKKVTKRFNIHQEPIEKFKKE</sequence>
<keyword evidence="2" id="KW-1185">Reference proteome</keyword>
<proteinExistence type="predicted"/>
<accession>A0ABN8KKY5</accession>
<reference evidence="1" key="1">
    <citation type="submission" date="2022-04" db="EMBL/GenBank/DDBJ databases">
        <authorList>
            <person name="Criscuolo A."/>
        </authorList>
    </citation>
    <scope>NUCLEOTIDE SEQUENCE</scope>
    <source>
        <strain evidence="1">CIP111895</strain>
    </source>
</reference>
<organism evidence="1 2">
    <name type="scientific">Neobacillus rhizosphaerae</name>
    <dbReference type="NCBI Taxonomy" id="2880965"/>
    <lineage>
        <taxon>Bacteria</taxon>
        <taxon>Bacillati</taxon>
        <taxon>Bacillota</taxon>
        <taxon>Bacilli</taxon>
        <taxon>Bacillales</taxon>
        <taxon>Bacillaceae</taxon>
        <taxon>Neobacillus</taxon>
    </lineage>
</organism>
<protein>
    <submittedName>
        <fullName evidence="1">Uncharacterized protein</fullName>
    </submittedName>
</protein>
<evidence type="ECO:0000313" key="1">
    <source>
        <dbReference type="EMBL" id="CAH2714083.1"/>
    </source>
</evidence>
<dbReference type="EMBL" id="CALBWS010000005">
    <property type="protein sequence ID" value="CAH2714083.1"/>
    <property type="molecule type" value="Genomic_DNA"/>
</dbReference>